<accession>A0A1I0RA21</accession>
<evidence type="ECO:0000313" key="2">
    <source>
        <dbReference type="Proteomes" id="UP000199701"/>
    </source>
</evidence>
<gene>
    <name evidence="1" type="ORF">SAMN05421659_11360</name>
</gene>
<reference evidence="1 2" key="1">
    <citation type="submission" date="2016-10" db="EMBL/GenBank/DDBJ databases">
        <authorList>
            <person name="de Groot N.N."/>
        </authorList>
    </citation>
    <scope>NUCLEOTIDE SEQUENCE [LARGE SCALE GENOMIC DNA]</scope>
    <source>
        <strain evidence="1 2">DSM 9179</strain>
    </source>
</reference>
<dbReference type="STRING" id="99656.SAMN05421659_11360"/>
<keyword evidence="2" id="KW-1185">Reference proteome</keyword>
<dbReference type="EMBL" id="FOJI01000013">
    <property type="protein sequence ID" value="SEW37670.1"/>
    <property type="molecule type" value="Genomic_DNA"/>
</dbReference>
<proteinExistence type="predicted"/>
<dbReference type="AlphaFoldDB" id="A0A1I0RA21"/>
<dbReference type="Proteomes" id="UP000199701">
    <property type="component" value="Unassembled WGS sequence"/>
</dbReference>
<name>A0A1I0RA21_9FIRM</name>
<protein>
    <submittedName>
        <fullName evidence="1">Uncharacterized protein</fullName>
    </submittedName>
</protein>
<sequence length="53" mass="6393">MNKLMYKMNGFTKFLYILVYCKRFKITYNLNIELENNSTKTLKGEILLTSFFI</sequence>
<organism evidence="1 2">
    <name type="scientific">[Clostridium] fimetarium</name>
    <dbReference type="NCBI Taxonomy" id="99656"/>
    <lineage>
        <taxon>Bacteria</taxon>
        <taxon>Bacillati</taxon>
        <taxon>Bacillota</taxon>
        <taxon>Clostridia</taxon>
        <taxon>Lachnospirales</taxon>
        <taxon>Lachnospiraceae</taxon>
    </lineage>
</organism>
<evidence type="ECO:0000313" key="1">
    <source>
        <dbReference type="EMBL" id="SEW37670.1"/>
    </source>
</evidence>